<dbReference type="SUPFAM" id="SSF161098">
    <property type="entry name" value="MetI-like"/>
    <property type="match status" value="1"/>
</dbReference>
<dbReference type="Gene3D" id="1.10.3720.10">
    <property type="entry name" value="MetI-like"/>
    <property type="match status" value="1"/>
</dbReference>
<keyword evidence="2 7" id="KW-0813">Transport</keyword>
<evidence type="ECO:0000256" key="7">
    <source>
        <dbReference type="RuleBase" id="RU363032"/>
    </source>
</evidence>
<evidence type="ECO:0000313" key="9">
    <source>
        <dbReference type="EMBL" id="MBP1990235.1"/>
    </source>
</evidence>
<feature type="transmembrane region" description="Helical" evidence="7">
    <location>
        <begin position="179"/>
        <end position="200"/>
    </location>
</feature>
<dbReference type="Pfam" id="PF00528">
    <property type="entry name" value="BPD_transp_1"/>
    <property type="match status" value="1"/>
</dbReference>
<sequence>MRSRLFWNKFYTQRYLFLMLAPAFILVLIFSYLPLAGWMIAFRDYQVGQSLWKADWIGLMHFKRFFLESNDYIYLIRNTLVMNIMSLTLCLFSGCCFAILINEIRSRFFMRIIQTITFFPFFISWVIIYSIVNSLFGVTTGVVNELLLSWGFIQEGINLLGDKAYSWTLIVVMDVWKSLGYNSILFIAAIAGIPPELYEAAEIDGAKRIAKIWYVTVPHLVPTLIVLLILNSGWIINSNIEQFFLFTNGSNWEKMEVLDMYIYKFGMKLLDFPYSTAVSIIKTFVSLVILLSVNQISKRATGSSIF</sequence>
<dbReference type="InterPro" id="IPR050809">
    <property type="entry name" value="UgpAE/MalFG_permease"/>
</dbReference>
<keyword evidence="10" id="KW-1185">Reference proteome</keyword>
<dbReference type="RefSeq" id="WP_209971023.1">
    <property type="nucleotide sequence ID" value="NZ_JAGGLB010000004.1"/>
</dbReference>
<name>A0ABS4ISY3_9BACL</name>
<protein>
    <submittedName>
        <fullName evidence="9">Aldouronate transport system permease protein</fullName>
    </submittedName>
</protein>
<reference evidence="9 10" key="1">
    <citation type="submission" date="2021-03" db="EMBL/GenBank/DDBJ databases">
        <title>Genomic Encyclopedia of Type Strains, Phase IV (KMG-IV): sequencing the most valuable type-strain genomes for metagenomic binning, comparative biology and taxonomic classification.</title>
        <authorList>
            <person name="Goeker M."/>
        </authorList>
    </citation>
    <scope>NUCLEOTIDE SEQUENCE [LARGE SCALE GENOMIC DNA]</scope>
    <source>
        <strain evidence="9 10">DSM 26048</strain>
    </source>
</reference>
<dbReference type="PANTHER" id="PTHR43227:SF11">
    <property type="entry name" value="BLL4140 PROTEIN"/>
    <property type="match status" value="1"/>
</dbReference>
<keyword evidence="5 7" id="KW-1133">Transmembrane helix</keyword>
<evidence type="ECO:0000256" key="4">
    <source>
        <dbReference type="ARBA" id="ARBA00022692"/>
    </source>
</evidence>
<organism evidence="9 10">
    <name type="scientific">Paenibacillus eucommiae</name>
    <dbReference type="NCBI Taxonomy" id="1355755"/>
    <lineage>
        <taxon>Bacteria</taxon>
        <taxon>Bacillati</taxon>
        <taxon>Bacillota</taxon>
        <taxon>Bacilli</taxon>
        <taxon>Bacillales</taxon>
        <taxon>Paenibacillaceae</taxon>
        <taxon>Paenibacillus</taxon>
    </lineage>
</organism>
<evidence type="ECO:0000256" key="2">
    <source>
        <dbReference type="ARBA" id="ARBA00022448"/>
    </source>
</evidence>
<proteinExistence type="inferred from homology"/>
<feature type="domain" description="ABC transmembrane type-1" evidence="8">
    <location>
        <begin position="76"/>
        <end position="293"/>
    </location>
</feature>
<evidence type="ECO:0000256" key="6">
    <source>
        <dbReference type="ARBA" id="ARBA00023136"/>
    </source>
</evidence>
<feature type="transmembrane region" description="Helical" evidence="7">
    <location>
        <begin position="80"/>
        <end position="101"/>
    </location>
</feature>
<comment type="subcellular location">
    <subcellularLocation>
        <location evidence="1 7">Cell membrane</location>
        <topology evidence="1 7">Multi-pass membrane protein</topology>
    </subcellularLocation>
</comment>
<evidence type="ECO:0000256" key="1">
    <source>
        <dbReference type="ARBA" id="ARBA00004651"/>
    </source>
</evidence>
<feature type="transmembrane region" description="Helical" evidence="7">
    <location>
        <begin position="15"/>
        <end position="41"/>
    </location>
</feature>
<feature type="transmembrane region" description="Helical" evidence="7">
    <location>
        <begin position="108"/>
        <end position="132"/>
    </location>
</feature>
<feature type="transmembrane region" description="Helical" evidence="7">
    <location>
        <begin position="212"/>
        <end position="236"/>
    </location>
</feature>
<dbReference type="PROSITE" id="PS50928">
    <property type="entry name" value="ABC_TM1"/>
    <property type="match status" value="1"/>
</dbReference>
<comment type="similarity">
    <text evidence="7">Belongs to the binding-protein-dependent transport system permease family.</text>
</comment>
<dbReference type="Proteomes" id="UP001519287">
    <property type="component" value="Unassembled WGS sequence"/>
</dbReference>
<evidence type="ECO:0000256" key="3">
    <source>
        <dbReference type="ARBA" id="ARBA00022475"/>
    </source>
</evidence>
<gene>
    <name evidence="9" type="ORF">J2Z66_001833</name>
</gene>
<feature type="transmembrane region" description="Helical" evidence="7">
    <location>
        <begin position="272"/>
        <end position="293"/>
    </location>
</feature>
<dbReference type="InterPro" id="IPR000515">
    <property type="entry name" value="MetI-like"/>
</dbReference>
<dbReference type="CDD" id="cd06261">
    <property type="entry name" value="TM_PBP2"/>
    <property type="match status" value="1"/>
</dbReference>
<dbReference type="EMBL" id="JAGGLB010000004">
    <property type="protein sequence ID" value="MBP1990235.1"/>
    <property type="molecule type" value="Genomic_DNA"/>
</dbReference>
<evidence type="ECO:0000259" key="8">
    <source>
        <dbReference type="PROSITE" id="PS50928"/>
    </source>
</evidence>
<accession>A0ABS4ISY3</accession>
<dbReference type="PANTHER" id="PTHR43227">
    <property type="entry name" value="BLL4140 PROTEIN"/>
    <property type="match status" value="1"/>
</dbReference>
<keyword evidence="4 7" id="KW-0812">Transmembrane</keyword>
<comment type="caution">
    <text evidence="9">The sequence shown here is derived from an EMBL/GenBank/DDBJ whole genome shotgun (WGS) entry which is preliminary data.</text>
</comment>
<keyword evidence="6 7" id="KW-0472">Membrane</keyword>
<dbReference type="InterPro" id="IPR035906">
    <property type="entry name" value="MetI-like_sf"/>
</dbReference>
<evidence type="ECO:0000256" key="5">
    <source>
        <dbReference type="ARBA" id="ARBA00022989"/>
    </source>
</evidence>
<keyword evidence="3" id="KW-1003">Cell membrane</keyword>
<evidence type="ECO:0000313" key="10">
    <source>
        <dbReference type="Proteomes" id="UP001519287"/>
    </source>
</evidence>